<proteinExistence type="predicted"/>
<dbReference type="GeneID" id="25356375"/>
<sequence length="82" mass="9917">MVFTNNLIFNFCRSTIILQRKFRSSYLPCSRPLQYLQCLNLHECLRYPSFRSDLISEMKAEYMEDEWSLPRLNSQHQESSYV</sequence>
<protein>
    <submittedName>
        <fullName evidence="1">Uncharacterized protein</fullName>
    </submittedName>
</protein>
<feature type="non-terminal residue" evidence="1">
    <location>
        <position position="82"/>
    </location>
</feature>
<dbReference type="Proteomes" id="UP000053676">
    <property type="component" value="Unassembled WGS sequence"/>
</dbReference>
<name>W2TXK7_NECAM</name>
<dbReference type="KEGG" id="nai:NECAME_16349"/>
<dbReference type="CTD" id="25356375"/>
<gene>
    <name evidence="1" type="ORF">NECAME_16349</name>
</gene>
<dbReference type="EMBL" id="KI657557">
    <property type="protein sequence ID" value="ETN86414.1"/>
    <property type="molecule type" value="Genomic_DNA"/>
</dbReference>
<evidence type="ECO:0000313" key="1">
    <source>
        <dbReference type="EMBL" id="ETN86414.1"/>
    </source>
</evidence>
<reference evidence="2" key="1">
    <citation type="journal article" date="2014" name="Nat. Genet.">
        <title>Genome of the human hookworm Necator americanus.</title>
        <authorList>
            <person name="Tang Y.T."/>
            <person name="Gao X."/>
            <person name="Rosa B.A."/>
            <person name="Abubucker S."/>
            <person name="Hallsworth-Pepin K."/>
            <person name="Martin J."/>
            <person name="Tyagi R."/>
            <person name="Heizer E."/>
            <person name="Zhang X."/>
            <person name="Bhonagiri-Palsikar V."/>
            <person name="Minx P."/>
            <person name="Warren W.C."/>
            <person name="Wang Q."/>
            <person name="Zhan B."/>
            <person name="Hotez P.J."/>
            <person name="Sternberg P.W."/>
            <person name="Dougall A."/>
            <person name="Gaze S.T."/>
            <person name="Mulvenna J."/>
            <person name="Sotillo J."/>
            <person name="Ranganathan S."/>
            <person name="Rabelo E.M."/>
            <person name="Wilson R.K."/>
            <person name="Felgner P.L."/>
            <person name="Bethony J."/>
            <person name="Hawdon J.M."/>
            <person name="Gasser R.B."/>
            <person name="Loukas A."/>
            <person name="Mitreva M."/>
        </authorList>
    </citation>
    <scope>NUCLEOTIDE SEQUENCE [LARGE SCALE GENOMIC DNA]</scope>
</reference>
<organism evidence="1 2">
    <name type="scientific">Necator americanus</name>
    <name type="common">Human hookworm</name>
    <dbReference type="NCBI Taxonomy" id="51031"/>
    <lineage>
        <taxon>Eukaryota</taxon>
        <taxon>Metazoa</taxon>
        <taxon>Ecdysozoa</taxon>
        <taxon>Nematoda</taxon>
        <taxon>Chromadorea</taxon>
        <taxon>Rhabditida</taxon>
        <taxon>Rhabditina</taxon>
        <taxon>Rhabditomorpha</taxon>
        <taxon>Strongyloidea</taxon>
        <taxon>Ancylostomatidae</taxon>
        <taxon>Bunostominae</taxon>
        <taxon>Necator</taxon>
    </lineage>
</organism>
<dbReference type="AlphaFoldDB" id="W2TXK7"/>
<keyword evidence="2" id="KW-1185">Reference proteome</keyword>
<evidence type="ECO:0000313" key="2">
    <source>
        <dbReference type="Proteomes" id="UP000053676"/>
    </source>
</evidence>
<accession>W2TXK7</accession>